<dbReference type="Proteomes" id="UP000310017">
    <property type="component" value="Chromosome"/>
</dbReference>
<dbReference type="InterPro" id="IPR050194">
    <property type="entry name" value="Glycosyltransferase_grp1"/>
</dbReference>
<feature type="domain" description="Glycosyl transferase family 1" evidence="1">
    <location>
        <begin position="207"/>
        <end position="357"/>
    </location>
</feature>
<dbReference type="CDD" id="cd03812">
    <property type="entry name" value="GT4_CapH-like"/>
    <property type="match status" value="1"/>
</dbReference>
<dbReference type="SUPFAM" id="SSF53756">
    <property type="entry name" value="UDP-Glycosyltransferase/glycogen phosphorylase"/>
    <property type="match status" value="1"/>
</dbReference>
<keyword evidence="4" id="KW-1185">Reference proteome</keyword>
<keyword evidence="3" id="KW-0808">Transferase</keyword>
<gene>
    <name evidence="3" type="ORF">FGM00_05910</name>
</gene>
<dbReference type="GO" id="GO:0016758">
    <property type="term" value="F:hexosyltransferase activity"/>
    <property type="evidence" value="ECO:0007669"/>
    <property type="project" value="TreeGrafter"/>
</dbReference>
<dbReference type="Pfam" id="PF13439">
    <property type="entry name" value="Glyco_transf_4"/>
    <property type="match status" value="1"/>
</dbReference>
<evidence type="ECO:0000259" key="2">
    <source>
        <dbReference type="Pfam" id="PF13439"/>
    </source>
</evidence>
<dbReference type="PANTHER" id="PTHR45947">
    <property type="entry name" value="SULFOQUINOVOSYL TRANSFERASE SQD2"/>
    <property type="match status" value="1"/>
</dbReference>
<reference evidence="3 4" key="1">
    <citation type="submission" date="2019-05" db="EMBL/GenBank/DDBJ databases">
        <title>Genome sequencing of F202Z8.</title>
        <authorList>
            <person name="Kwon Y.M."/>
        </authorList>
    </citation>
    <scope>NUCLEOTIDE SEQUENCE [LARGE SCALE GENOMIC DNA]</scope>
    <source>
        <strain evidence="3 4">F202Z8</strain>
    </source>
</reference>
<dbReference type="KEGG" id="asag:FGM00_05910"/>
<accession>A0A5B7SLZ7</accession>
<dbReference type="EMBL" id="CP040710">
    <property type="protein sequence ID" value="QCW99655.1"/>
    <property type="molecule type" value="Genomic_DNA"/>
</dbReference>
<name>A0A5B7SLZ7_9FLAO</name>
<dbReference type="PANTHER" id="PTHR45947:SF3">
    <property type="entry name" value="SULFOQUINOVOSYL TRANSFERASE SQD2"/>
    <property type="match status" value="1"/>
</dbReference>
<dbReference type="Pfam" id="PF00534">
    <property type="entry name" value="Glycos_transf_1"/>
    <property type="match status" value="1"/>
</dbReference>
<dbReference type="OrthoDB" id="7560678at2"/>
<evidence type="ECO:0000259" key="1">
    <source>
        <dbReference type="Pfam" id="PF00534"/>
    </source>
</evidence>
<evidence type="ECO:0000313" key="3">
    <source>
        <dbReference type="EMBL" id="QCW99655.1"/>
    </source>
</evidence>
<protein>
    <submittedName>
        <fullName evidence="3">Glycosyltransferase family 1 protein</fullName>
    </submittedName>
</protein>
<dbReference type="InterPro" id="IPR028098">
    <property type="entry name" value="Glyco_trans_4-like_N"/>
</dbReference>
<feature type="domain" description="Glycosyltransferase subfamily 4-like N-terminal" evidence="2">
    <location>
        <begin position="20"/>
        <end position="193"/>
    </location>
</feature>
<proteinExistence type="predicted"/>
<dbReference type="InterPro" id="IPR001296">
    <property type="entry name" value="Glyco_trans_1"/>
</dbReference>
<dbReference type="AlphaFoldDB" id="A0A5B7SLZ7"/>
<dbReference type="Gene3D" id="3.40.50.2000">
    <property type="entry name" value="Glycogen Phosphorylase B"/>
    <property type="match status" value="2"/>
</dbReference>
<sequence>MVENMPQIRVLQVLTSMNRGGAETMIMNYYRNIDRTQVQFDFLLHRSEEGAFDKEILAMGGKIFHMPPIHPKNYFAYKKKLKAFFAAHKEYNIVHSHLNALSFMVLSAARENGVDTRIAHSHIAIESISISDFFDKNSENKTLVKDLIFSRLKHKVAKQATHFFACGIKAGNWLFGKKNNSRYKVVNNAIDTSKFKHSEIESQAFRETEGLVGKKIIGHIGRFDNQKNHLFLIDIFSELSKLNDDVVLCLVGQGDLEPKIKEKVASLSLNDKVLFLGVRSDIPKIINAFDLFLFPSFYEGLPLTLIEAQTAGIPIMASDTISREVEVTDLITFLSLEKTAEEWAKITDEALTNPKRDTIAEIKKSGYDIVENARELQDFYLNVN</sequence>
<organism evidence="3 4">
    <name type="scientific">Aggregatimonas sangjinii</name>
    <dbReference type="NCBI Taxonomy" id="2583587"/>
    <lineage>
        <taxon>Bacteria</taxon>
        <taxon>Pseudomonadati</taxon>
        <taxon>Bacteroidota</taxon>
        <taxon>Flavobacteriia</taxon>
        <taxon>Flavobacteriales</taxon>
        <taxon>Flavobacteriaceae</taxon>
        <taxon>Aggregatimonas</taxon>
    </lineage>
</organism>
<evidence type="ECO:0000313" key="4">
    <source>
        <dbReference type="Proteomes" id="UP000310017"/>
    </source>
</evidence>